<comment type="catalytic activity">
    <reaction evidence="5">
        <text>a 2'-deoxyadenosine in DNA + S-adenosyl-L-methionine = an N(6)-methyl-2'-deoxyadenosine in DNA + S-adenosyl-L-homocysteine + H(+)</text>
        <dbReference type="Rhea" id="RHEA:15197"/>
        <dbReference type="Rhea" id="RHEA-COMP:12418"/>
        <dbReference type="Rhea" id="RHEA-COMP:12419"/>
        <dbReference type="ChEBI" id="CHEBI:15378"/>
        <dbReference type="ChEBI" id="CHEBI:57856"/>
        <dbReference type="ChEBI" id="CHEBI:59789"/>
        <dbReference type="ChEBI" id="CHEBI:90615"/>
        <dbReference type="ChEBI" id="CHEBI:90616"/>
        <dbReference type="EC" id="2.1.1.72"/>
    </reaction>
</comment>
<gene>
    <name evidence="7" type="ORF">MmiHf6_10290</name>
</gene>
<dbReference type="AlphaFoldDB" id="A0AA96V1P0"/>
<evidence type="ECO:0000256" key="5">
    <source>
        <dbReference type="ARBA" id="ARBA00047942"/>
    </source>
</evidence>
<dbReference type="RefSeq" id="WP_316556858.1">
    <property type="nucleotide sequence ID" value="NZ_CP131059.1"/>
</dbReference>
<keyword evidence="4" id="KW-0949">S-adenosyl-L-methionine</keyword>
<dbReference type="PRINTS" id="PR00507">
    <property type="entry name" value="N12N6MTFRASE"/>
</dbReference>
<organism evidence="7 8">
    <name type="scientific">Methanimicrococcus hongohii</name>
    <dbReference type="NCBI Taxonomy" id="3028295"/>
    <lineage>
        <taxon>Archaea</taxon>
        <taxon>Methanobacteriati</taxon>
        <taxon>Methanobacteriota</taxon>
        <taxon>Stenosarchaea group</taxon>
        <taxon>Methanomicrobia</taxon>
        <taxon>Methanosarcinales</taxon>
        <taxon>Methanosarcinaceae</taxon>
        <taxon>Methanimicrococcus</taxon>
    </lineage>
</organism>
<dbReference type="GeneID" id="85195577"/>
<evidence type="ECO:0000256" key="3">
    <source>
        <dbReference type="ARBA" id="ARBA00022679"/>
    </source>
</evidence>
<keyword evidence="2" id="KW-0489">Methyltransferase</keyword>
<dbReference type="InterPro" id="IPR050953">
    <property type="entry name" value="N4_N6_ade-DNA_methylase"/>
</dbReference>
<protein>
    <recommendedName>
        <fullName evidence="1">site-specific DNA-methyltransferase (adenine-specific)</fullName>
        <ecNumber evidence="1">2.1.1.72</ecNumber>
    </recommendedName>
</protein>
<name>A0AA96V1P0_9EURY</name>
<feature type="domain" description="Type II methyltransferase M.TaqI-like" evidence="6">
    <location>
        <begin position="90"/>
        <end position="217"/>
    </location>
</feature>
<evidence type="ECO:0000256" key="4">
    <source>
        <dbReference type="ARBA" id="ARBA00022691"/>
    </source>
</evidence>
<reference evidence="7 8" key="1">
    <citation type="submission" date="2023-07" db="EMBL/GenBank/DDBJ databases">
        <title>Closed genoem sequence of Methanomicrococcus sp. Hf6.</title>
        <authorList>
            <person name="Poehlein A."/>
            <person name="Protasov E."/>
            <person name="Platt K."/>
            <person name="Reeh H."/>
            <person name="Daniel R."/>
            <person name="Brune A."/>
        </authorList>
    </citation>
    <scope>NUCLEOTIDE SEQUENCE [LARGE SCALE GENOMIC DNA]</scope>
    <source>
        <strain evidence="7 8">Hf6</strain>
    </source>
</reference>
<dbReference type="InterPro" id="IPR002052">
    <property type="entry name" value="DNA_methylase_N6_adenine_CS"/>
</dbReference>
<evidence type="ECO:0000313" key="7">
    <source>
        <dbReference type="EMBL" id="WNY23715.1"/>
    </source>
</evidence>
<evidence type="ECO:0000313" key="8">
    <source>
        <dbReference type="Proteomes" id="UP001302978"/>
    </source>
</evidence>
<dbReference type="PANTHER" id="PTHR33841:SF1">
    <property type="entry name" value="DNA METHYLTRANSFERASE A"/>
    <property type="match status" value="1"/>
</dbReference>
<accession>A0AA96V1P0</accession>
<dbReference type="EMBL" id="CP131059">
    <property type="protein sequence ID" value="WNY23715.1"/>
    <property type="molecule type" value="Genomic_DNA"/>
</dbReference>
<dbReference type="GO" id="GO:0032259">
    <property type="term" value="P:methylation"/>
    <property type="evidence" value="ECO:0007669"/>
    <property type="project" value="UniProtKB-KW"/>
</dbReference>
<dbReference type="GO" id="GO:0009007">
    <property type="term" value="F:site-specific DNA-methyltransferase (adenine-specific) activity"/>
    <property type="evidence" value="ECO:0007669"/>
    <property type="project" value="UniProtKB-EC"/>
</dbReference>
<proteinExistence type="predicted"/>
<dbReference type="KEGG" id="mehf:MmiHf6_10290"/>
<evidence type="ECO:0000259" key="6">
    <source>
        <dbReference type="Pfam" id="PF07669"/>
    </source>
</evidence>
<dbReference type="EC" id="2.1.1.72" evidence="1"/>
<dbReference type="CDD" id="cd02440">
    <property type="entry name" value="AdoMet_MTases"/>
    <property type="match status" value="1"/>
</dbReference>
<keyword evidence="8" id="KW-1185">Reference proteome</keyword>
<dbReference type="Proteomes" id="UP001302978">
    <property type="component" value="Chromosome"/>
</dbReference>
<sequence>MNEKPKCQVFTPNHIAEKMLDLAGYSHDLFNKRVLENSCGDGNILVPVIKRYIEDSMFCNKTIEEIKEGLESNICGVEIDKVQYKKCLINLNKVARSYDLKHINWNLVNDDSLLSEELSSNLINFDFVIGNPPYIMYRELDENIRSSLKEHFVTCKKGKFDYCYAFIEAGIKSLSNNGKLVYIIPNSIFKNVFGDNLREYMLPNLKSIHDYTSSKQFNKTITSSAIIVVDKGYSSEYIQYFDILSNNKFKIYKGNLNGKWIFSKSIESDTDGKNRFGEYFKVANTVATLLNKVFVIDEYKEETDYLILKDESLIEKSITRATASPKSLRFSKAERIIFPY</sequence>
<dbReference type="PROSITE" id="PS00092">
    <property type="entry name" value="N6_MTASE"/>
    <property type="match status" value="1"/>
</dbReference>
<dbReference type="GO" id="GO:0003676">
    <property type="term" value="F:nucleic acid binding"/>
    <property type="evidence" value="ECO:0007669"/>
    <property type="project" value="InterPro"/>
</dbReference>
<dbReference type="InterPro" id="IPR011639">
    <property type="entry name" value="MethylTrfase_TaqI-like_dom"/>
</dbReference>
<dbReference type="SUPFAM" id="SSF53335">
    <property type="entry name" value="S-adenosyl-L-methionine-dependent methyltransferases"/>
    <property type="match status" value="1"/>
</dbReference>
<evidence type="ECO:0000256" key="1">
    <source>
        <dbReference type="ARBA" id="ARBA00011900"/>
    </source>
</evidence>
<evidence type="ECO:0000256" key="2">
    <source>
        <dbReference type="ARBA" id="ARBA00022603"/>
    </source>
</evidence>
<dbReference type="Pfam" id="PF07669">
    <property type="entry name" value="Eco57I"/>
    <property type="match status" value="1"/>
</dbReference>
<dbReference type="PANTHER" id="PTHR33841">
    <property type="entry name" value="DNA METHYLTRANSFERASE YEEA-RELATED"/>
    <property type="match status" value="1"/>
</dbReference>
<dbReference type="GO" id="GO:0006304">
    <property type="term" value="P:DNA modification"/>
    <property type="evidence" value="ECO:0007669"/>
    <property type="project" value="InterPro"/>
</dbReference>
<dbReference type="Gene3D" id="3.40.50.150">
    <property type="entry name" value="Vaccinia Virus protein VP39"/>
    <property type="match status" value="1"/>
</dbReference>
<keyword evidence="3" id="KW-0808">Transferase</keyword>
<dbReference type="InterPro" id="IPR029063">
    <property type="entry name" value="SAM-dependent_MTases_sf"/>
</dbReference>